<name>A0A150JSK9_HEYCO</name>
<reference evidence="1 2" key="1">
    <citation type="submission" date="2016-01" db="EMBL/GenBank/DDBJ databases">
        <title>Genome Sequences of Twelve Sporeforming Bacillus Species Isolated from Foods.</title>
        <authorList>
            <person name="Berendsen E.M."/>
            <person name="Wells-Bennik M.H."/>
            <person name="Krawcyk A.O."/>
            <person name="De Jong A."/>
            <person name="Holsappel S."/>
            <person name="Eijlander R.T."/>
            <person name="Kuipers O.P."/>
        </authorList>
    </citation>
    <scope>NUCLEOTIDE SEQUENCE [LARGE SCALE GENOMIC DNA]</scope>
    <source>
        <strain evidence="1 2">B4098</strain>
    </source>
</reference>
<dbReference type="Proteomes" id="UP000075288">
    <property type="component" value="Unassembled WGS sequence"/>
</dbReference>
<comment type="caution">
    <text evidence="1">The sequence shown here is derived from an EMBL/GenBank/DDBJ whole genome shotgun (WGS) entry which is preliminary data.</text>
</comment>
<dbReference type="PATRIC" id="fig|1398.26.peg.1415"/>
<dbReference type="AlphaFoldDB" id="A0A150JSK9"/>
<gene>
    <name evidence="1" type="ORF">B4098_0128</name>
</gene>
<sequence>MGHTGTLQPCAERAAKFGLMKMNIYIFTRKYSLFFYFLQQLV</sequence>
<evidence type="ECO:0000313" key="1">
    <source>
        <dbReference type="EMBL" id="KYC59754.1"/>
    </source>
</evidence>
<evidence type="ECO:0000313" key="2">
    <source>
        <dbReference type="Proteomes" id="UP000075288"/>
    </source>
</evidence>
<proteinExistence type="predicted"/>
<accession>A0A150JSK9</accession>
<protein>
    <submittedName>
        <fullName evidence="1">Uncharacterized protein</fullName>
    </submittedName>
</protein>
<organism evidence="1 2">
    <name type="scientific">Heyndrickxia coagulans</name>
    <name type="common">Weizmannia coagulans</name>
    <dbReference type="NCBI Taxonomy" id="1398"/>
    <lineage>
        <taxon>Bacteria</taxon>
        <taxon>Bacillati</taxon>
        <taxon>Bacillota</taxon>
        <taxon>Bacilli</taxon>
        <taxon>Bacillales</taxon>
        <taxon>Bacillaceae</taxon>
        <taxon>Heyndrickxia</taxon>
    </lineage>
</organism>
<dbReference type="EMBL" id="LQYG01000107">
    <property type="protein sequence ID" value="KYC59754.1"/>
    <property type="molecule type" value="Genomic_DNA"/>
</dbReference>